<dbReference type="PANTHER" id="PTHR46409:SF1">
    <property type="entry name" value="HTH PSQ-TYPE DOMAIN-CONTAINING PROTEIN"/>
    <property type="match status" value="1"/>
</dbReference>
<dbReference type="EMBL" id="CAKOGL010000022">
    <property type="protein sequence ID" value="CAH2100076.1"/>
    <property type="molecule type" value="Genomic_DNA"/>
</dbReference>
<protein>
    <submittedName>
        <fullName evidence="1">Uncharacterized protein</fullName>
    </submittedName>
</protein>
<name>A0AAU9UM34_EUPED</name>
<comment type="caution">
    <text evidence="1">The sequence shown here is derived from an EMBL/GenBank/DDBJ whole genome shotgun (WGS) entry which is preliminary data.</text>
</comment>
<accession>A0AAU9UM34</accession>
<gene>
    <name evidence="1" type="ORF">EEDITHA_LOCUS14982</name>
</gene>
<sequence>MDTSLTKKITRQSFRCPVFGDPRELPPNIIPSYEDVIRRCFEAQFVLTKGRKAAVGRNVRANRVLRLYVSLENPSDALNELVVYILGSYVPVWFGIKCSEYITEGPRHVFKAIQTSRYLSDDLKKVVHPVIERNAFFAHPENILIAMIFDERKHIRELGLRRIYKARHSRQPCSKGKTIGTLSLLL</sequence>
<dbReference type="PANTHER" id="PTHR46409">
    <property type="entry name" value="HTH PSQ-TYPE DOMAIN-CONTAINING PROTEIN"/>
    <property type="match status" value="1"/>
</dbReference>
<proteinExistence type="predicted"/>
<evidence type="ECO:0000313" key="1">
    <source>
        <dbReference type="EMBL" id="CAH2100076.1"/>
    </source>
</evidence>
<keyword evidence="2" id="KW-1185">Reference proteome</keyword>
<dbReference type="AlphaFoldDB" id="A0AAU9UM34"/>
<organism evidence="1 2">
    <name type="scientific">Euphydryas editha</name>
    <name type="common">Edith's checkerspot</name>
    <dbReference type="NCBI Taxonomy" id="104508"/>
    <lineage>
        <taxon>Eukaryota</taxon>
        <taxon>Metazoa</taxon>
        <taxon>Ecdysozoa</taxon>
        <taxon>Arthropoda</taxon>
        <taxon>Hexapoda</taxon>
        <taxon>Insecta</taxon>
        <taxon>Pterygota</taxon>
        <taxon>Neoptera</taxon>
        <taxon>Endopterygota</taxon>
        <taxon>Lepidoptera</taxon>
        <taxon>Glossata</taxon>
        <taxon>Ditrysia</taxon>
        <taxon>Papilionoidea</taxon>
        <taxon>Nymphalidae</taxon>
        <taxon>Nymphalinae</taxon>
        <taxon>Euphydryas</taxon>
    </lineage>
</organism>
<dbReference type="Proteomes" id="UP001153954">
    <property type="component" value="Unassembled WGS sequence"/>
</dbReference>
<evidence type="ECO:0000313" key="2">
    <source>
        <dbReference type="Proteomes" id="UP001153954"/>
    </source>
</evidence>
<reference evidence="1" key="1">
    <citation type="submission" date="2022-03" db="EMBL/GenBank/DDBJ databases">
        <authorList>
            <person name="Tunstrom K."/>
        </authorList>
    </citation>
    <scope>NUCLEOTIDE SEQUENCE</scope>
</reference>